<dbReference type="InterPro" id="IPR005064">
    <property type="entry name" value="BUG"/>
</dbReference>
<evidence type="ECO:0000256" key="1">
    <source>
        <dbReference type="ARBA" id="ARBA00006987"/>
    </source>
</evidence>
<dbReference type="Gene3D" id="3.40.190.10">
    <property type="entry name" value="Periplasmic binding protein-like II"/>
    <property type="match status" value="1"/>
</dbReference>
<dbReference type="AlphaFoldDB" id="A0A482IYC1"/>
<evidence type="ECO:0000256" key="2">
    <source>
        <dbReference type="SAM" id="SignalP"/>
    </source>
</evidence>
<comment type="similarity">
    <text evidence="1">Belongs to the UPF0065 (bug) family.</text>
</comment>
<organism evidence="3 4">
    <name type="scientific">Cupriavidus metallidurans</name>
    <dbReference type="NCBI Taxonomy" id="119219"/>
    <lineage>
        <taxon>Bacteria</taxon>
        <taxon>Pseudomonadati</taxon>
        <taxon>Pseudomonadota</taxon>
        <taxon>Betaproteobacteria</taxon>
        <taxon>Burkholderiales</taxon>
        <taxon>Burkholderiaceae</taxon>
        <taxon>Cupriavidus</taxon>
    </lineage>
</organism>
<proteinExistence type="inferred from homology"/>
<dbReference type="PANTHER" id="PTHR42928:SF3">
    <property type="entry name" value="UPF0065 PROTEIN YFLP"/>
    <property type="match status" value="1"/>
</dbReference>
<sequence length="324" mass="35035">MRTLYLFALLLIGGVQTAHAAQAETPQPRCIAPARPGGGYDLTCRIAKLGLDEARALPARLQIDYRPGGIGAVMFDAVVEQSPDDANTIVAFSSGALLNLASGRFSKYGPDSVKWLVAIGVDHGMIAVDARSPYLTLKDLVTAMKADPRKVLFGIGGSAGSQDWMKATLLARQAGLDRNAMRYVAFEGGGEAMTALMTGHVQAVPGDIGEAVDLIETHKIRVLAVLADQRLPGRFASIPTAKEQGLDVQWPIVRGFYMGPKVAEQDRRRWGNALQRAAGTHAYVQALETHGIVPTPMSGPELDTYVQNKVRDYRRLAREFDLIK</sequence>
<evidence type="ECO:0000313" key="4">
    <source>
        <dbReference type="Proteomes" id="UP000253772"/>
    </source>
</evidence>
<evidence type="ECO:0000313" key="3">
    <source>
        <dbReference type="EMBL" id="QBP11944.1"/>
    </source>
</evidence>
<dbReference type="Pfam" id="PF03401">
    <property type="entry name" value="TctC"/>
    <property type="match status" value="1"/>
</dbReference>
<gene>
    <name evidence="3" type="ORF">DDF84_019320</name>
</gene>
<name>A0A482IYC1_9BURK</name>
<dbReference type="PANTHER" id="PTHR42928">
    <property type="entry name" value="TRICARBOXYLATE-BINDING PROTEIN"/>
    <property type="match status" value="1"/>
</dbReference>
<keyword evidence="2" id="KW-0732">Signal</keyword>
<feature type="signal peptide" evidence="2">
    <location>
        <begin position="1"/>
        <end position="20"/>
    </location>
</feature>
<dbReference type="SUPFAM" id="SSF53850">
    <property type="entry name" value="Periplasmic binding protein-like II"/>
    <property type="match status" value="1"/>
</dbReference>
<dbReference type="OrthoDB" id="9780943at2"/>
<reference evidence="3 4" key="1">
    <citation type="submission" date="2019-03" db="EMBL/GenBank/DDBJ databases">
        <title>Comparative insights into the high quality Complete genome sequence of highly metal resistant Cupriavidus metallidurans strain BS1 isolated from a gold-copper mine.</title>
        <authorList>
            <person name="Mazhar H.S."/>
            <person name="Rensing C."/>
        </authorList>
    </citation>
    <scope>NUCLEOTIDE SEQUENCE [LARGE SCALE GENOMIC DNA]</scope>
    <source>
        <strain evidence="3 4">BS1</strain>
    </source>
</reference>
<dbReference type="Gene3D" id="3.40.190.150">
    <property type="entry name" value="Bordetella uptake gene, domain 1"/>
    <property type="match status" value="1"/>
</dbReference>
<dbReference type="EMBL" id="CP037901">
    <property type="protein sequence ID" value="QBP11944.1"/>
    <property type="molecule type" value="Genomic_DNA"/>
</dbReference>
<feature type="chain" id="PRO_5019750181" evidence="2">
    <location>
        <begin position="21"/>
        <end position="324"/>
    </location>
</feature>
<dbReference type="CDD" id="cd07012">
    <property type="entry name" value="PBP2_Bug_TTT"/>
    <property type="match status" value="1"/>
</dbReference>
<dbReference type="PIRSF" id="PIRSF017082">
    <property type="entry name" value="YflP"/>
    <property type="match status" value="1"/>
</dbReference>
<dbReference type="InterPro" id="IPR042100">
    <property type="entry name" value="Bug_dom1"/>
</dbReference>
<accession>A0A482IYC1</accession>
<dbReference type="Proteomes" id="UP000253772">
    <property type="component" value="Chromosome c2"/>
</dbReference>
<protein>
    <submittedName>
        <fullName evidence="3">Tripartite tricarboxylate transporter substrate binding protein</fullName>
    </submittedName>
</protein>